<evidence type="ECO:0000259" key="23">
    <source>
        <dbReference type="Pfam" id="PF02875"/>
    </source>
</evidence>
<dbReference type="STRING" id="1586267.GCA_001418685_00239"/>
<dbReference type="GO" id="GO:0005524">
    <property type="term" value="F:ATP binding"/>
    <property type="evidence" value="ECO:0007669"/>
    <property type="project" value="UniProtKB-KW"/>
</dbReference>
<evidence type="ECO:0000256" key="15">
    <source>
        <dbReference type="ARBA" id="ARBA00030048"/>
    </source>
</evidence>
<gene>
    <name evidence="25" type="ORF">Ga0061079_101237</name>
</gene>
<dbReference type="Proteomes" id="UP000182761">
    <property type="component" value="Unassembled WGS sequence"/>
</dbReference>
<dbReference type="InterPro" id="IPR004101">
    <property type="entry name" value="Mur_ligase_C"/>
</dbReference>
<evidence type="ECO:0000256" key="12">
    <source>
        <dbReference type="ARBA" id="ARBA00022840"/>
    </source>
</evidence>
<dbReference type="FunFam" id="3.40.1190.10:FF:000011">
    <property type="entry name" value="Folylpolyglutamate synthase/dihydrofolate synthase"/>
    <property type="match status" value="1"/>
</dbReference>
<comment type="catalytic activity">
    <reaction evidence="21">
        <text>7,8-dihydropteroate + L-glutamate + ATP = 7,8-dihydrofolate + ADP + phosphate + H(+)</text>
        <dbReference type="Rhea" id="RHEA:23584"/>
        <dbReference type="ChEBI" id="CHEBI:15378"/>
        <dbReference type="ChEBI" id="CHEBI:17839"/>
        <dbReference type="ChEBI" id="CHEBI:29985"/>
        <dbReference type="ChEBI" id="CHEBI:30616"/>
        <dbReference type="ChEBI" id="CHEBI:43474"/>
        <dbReference type="ChEBI" id="CHEBI:57451"/>
        <dbReference type="ChEBI" id="CHEBI:456216"/>
        <dbReference type="EC" id="6.3.2.12"/>
    </reaction>
</comment>
<evidence type="ECO:0000256" key="2">
    <source>
        <dbReference type="ARBA" id="ARBA00002714"/>
    </source>
</evidence>
<evidence type="ECO:0000256" key="20">
    <source>
        <dbReference type="ARBA" id="ARBA00049035"/>
    </source>
</evidence>
<comment type="catalytic activity">
    <reaction evidence="19">
        <text>10-formyltetrahydrofolyl-(gamma-L-Glu)(n) + L-glutamate + ATP = 10-formyltetrahydrofolyl-(gamma-L-Glu)(n+1) + ADP + phosphate + H(+)</text>
        <dbReference type="Rhea" id="RHEA:51904"/>
        <dbReference type="Rhea" id="RHEA-COMP:13088"/>
        <dbReference type="Rhea" id="RHEA-COMP:14300"/>
        <dbReference type="ChEBI" id="CHEBI:15378"/>
        <dbReference type="ChEBI" id="CHEBI:29985"/>
        <dbReference type="ChEBI" id="CHEBI:30616"/>
        <dbReference type="ChEBI" id="CHEBI:43474"/>
        <dbReference type="ChEBI" id="CHEBI:134413"/>
        <dbReference type="ChEBI" id="CHEBI:456216"/>
        <dbReference type="EC" id="6.3.2.17"/>
    </reaction>
</comment>
<dbReference type="EC" id="6.3.2.12" evidence="6"/>
<evidence type="ECO:0000256" key="22">
    <source>
        <dbReference type="PIRNR" id="PIRNR001563"/>
    </source>
</evidence>
<dbReference type="PIRSF" id="PIRSF001563">
    <property type="entry name" value="Folylpolyglu_synth"/>
    <property type="match status" value="1"/>
</dbReference>
<dbReference type="OrthoDB" id="9809356at2"/>
<evidence type="ECO:0000313" key="25">
    <source>
        <dbReference type="EMBL" id="CVK15420.1"/>
    </source>
</evidence>
<dbReference type="InterPro" id="IPR036615">
    <property type="entry name" value="Mur_ligase_C_dom_sf"/>
</dbReference>
<evidence type="ECO:0000256" key="19">
    <source>
        <dbReference type="ARBA" id="ARBA00047808"/>
    </source>
</evidence>
<evidence type="ECO:0000259" key="24">
    <source>
        <dbReference type="Pfam" id="PF08245"/>
    </source>
</evidence>
<dbReference type="GO" id="GO:0004326">
    <property type="term" value="F:tetrahydrofolylpolyglutamate synthase activity"/>
    <property type="evidence" value="ECO:0007669"/>
    <property type="project" value="UniProtKB-EC"/>
</dbReference>
<dbReference type="InterPro" id="IPR013221">
    <property type="entry name" value="Mur_ligase_cen"/>
</dbReference>
<evidence type="ECO:0000256" key="1">
    <source>
        <dbReference type="ARBA" id="ARBA00001946"/>
    </source>
</evidence>
<dbReference type="SUPFAM" id="SSF53623">
    <property type="entry name" value="MurD-like peptide ligases, catalytic domain"/>
    <property type="match status" value="1"/>
</dbReference>
<evidence type="ECO:0000256" key="21">
    <source>
        <dbReference type="ARBA" id="ARBA00049161"/>
    </source>
</evidence>
<evidence type="ECO:0000256" key="3">
    <source>
        <dbReference type="ARBA" id="ARBA00004799"/>
    </source>
</evidence>
<dbReference type="InterPro" id="IPR018109">
    <property type="entry name" value="Folylpolyglutamate_synth_CS"/>
</dbReference>
<dbReference type="InterPro" id="IPR001645">
    <property type="entry name" value="Folylpolyglutamate_synth"/>
</dbReference>
<protein>
    <recommendedName>
        <fullName evidence="8">Dihydrofolate synthase/folylpolyglutamate synthase</fullName>
        <ecNumber evidence="6">6.3.2.12</ecNumber>
        <ecNumber evidence="7">6.3.2.17</ecNumber>
    </recommendedName>
    <alternativeName>
        <fullName evidence="17">Folylpoly-gamma-glutamate synthetase-dihydrofolate synthetase</fullName>
    </alternativeName>
    <alternativeName>
        <fullName evidence="15">Folylpolyglutamate synthetase</fullName>
    </alternativeName>
    <alternativeName>
        <fullName evidence="16">Tetrahydrofolylpolyglutamate synthase</fullName>
    </alternativeName>
</protein>
<reference evidence="25 26" key="1">
    <citation type="submission" date="2016-01" db="EMBL/GenBank/DDBJ databases">
        <authorList>
            <person name="McClelland M."/>
            <person name="Jain A."/>
            <person name="Saraogi P."/>
            <person name="Mendelson R."/>
            <person name="Westerman R."/>
            <person name="SanMiguel P."/>
            <person name="Csonka L."/>
        </authorList>
    </citation>
    <scope>NUCLEOTIDE SEQUENCE [LARGE SCALE GENOMIC DNA]</scope>
    <source>
        <strain evidence="25 26">R-53146</strain>
    </source>
</reference>
<proteinExistence type="inferred from homology"/>
<dbReference type="PROSITE" id="PS01011">
    <property type="entry name" value="FOLYLPOLYGLU_SYNT_1"/>
    <property type="match status" value="1"/>
</dbReference>
<evidence type="ECO:0000256" key="8">
    <source>
        <dbReference type="ARBA" id="ARBA00019357"/>
    </source>
</evidence>
<dbReference type="Pfam" id="PF02875">
    <property type="entry name" value="Mur_ligase_C"/>
    <property type="match status" value="1"/>
</dbReference>
<name>A0A0X3AM12_9FLAO</name>
<keyword evidence="10" id="KW-0479">Metal-binding</keyword>
<dbReference type="PROSITE" id="PS01012">
    <property type="entry name" value="FOLYLPOLYGLU_SYNT_2"/>
    <property type="match status" value="1"/>
</dbReference>
<keyword evidence="14" id="KW-0289">Folate biosynthesis</keyword>
<comment type="function">
    <text evidence="2">Functions in two distinct reactions of the de novo folate biosynthetic pathway. Catalyzes the addition of a glutamate residue to dihydropteroate (7,8-dihydropteroate or H2Pte) to form dihydrofolate (7,8-dihydrofolate monoglutamate or H2Pte-Glu). Also catalyzes successive additions of L-glutamate to tetrahydrofolate or 10-formyltetrahydrofolate or 5,10-methylenetetrahydrofolate, leading to folylpolyglutamate derivatives.</text>
</comment>
<evidence type="ECO:0000256" key="5">
    <source>
        <dbReference type="ARBA" id="ARBA00008276"/>
    </source>
</evidence>
<dbReference type="EMBL" id="FCOR01000001">
    <property type="protein sequence ID" value="CVK15420.1"/>
    <property type="molecule type" value="Genomic_DNA"/>
</dbReference>
<organism evidence="25 26">
    <name type="scientific">Apibacter mensalis</name>
    <dbReference type="NCBI Taxonomy" id="1586267"/>
    <lineage>
        <taxon>Bacteria</taxon>
        <taxon>Pseudomonadati</taxon>
        <taxon>Bacteroidota</taxon>
        <taxon>Flavobacteriia</taxon>
        <taxon>Flavobacteriales</taxon>
        <taxon>Weeksellaceae</taxon>
        <taxon>Apibacter</taxon>
    </lineage>
</organism>
<comment type="pathway">
    <text evidence="4">Cofactor biosynthesis; tetrahydrofolylpolyglutamate biosynthesis.</text>
</comment>
<dbReference type="SUPFAM" id="SSF53244">
    <property type="entry name" value="MurD-like peptide ligases, peptide-binding domain"/>
    <property type="match status" value="1"/>
</dbReference>
<comment type="cofactor">
    <cofactor evidence="1">
        <name>Mg(2+)</name>
        <dbReference type="ChEBI" id="CHEBI:18420"/>
    </cofactor>
</comment>
<dbReference type="AlphaFoldDB" id="A0A0X3AM12"/>
<evidence type="ECO:0000313" key="26">
    <source>
        <dbReference type="Proteomes" id="UP000182761"/>
    </source>
</evidence>
<dbReference type="GO" id="GO:0005737">
    <property type="term" value="C:cytoplasm"/>
    <property type="evidence" value="ECO:0007669"/>
    <property type="project" value="TreeGrafter"/>
</dbReference>
<evidence type="ECO:0000256" key="11">
    <source>
        <dbReference type="ARBA" id="ARBA00022741"/>
    </source>
</evidence>
<dbReference type="Gene3D" id="3.90.190.20">
    <property type="entry name" value="Mur ligase, C-terminal domain"/>
    <property type="match status" value="1"/>
</dbReference>
<keyword evidence="13" id="KW-0460">Magnesium</keyword>
<dbReference type="GO" id="GO:0046656">
    <property type="term" value="P:folic acid biosynthetic process"/>
    <property type="evidence" value="ECO:0007669"/>
    <property type="project" value="UniProtKB-KW"/>
</dbReference>
<keyword evidence="11 22" id="KW-0547">Nucleotide-binding</keyword>
<dbReference type="NCBIfam" id="TIGR01499">
    <property type="entry name" value="folC"/>
    <property type="match status" value="1"/>
</dbReference>
<keyword evidence="26" id="KW-1185">Reference proteome</keyword>
<keyword evidence="9 22" id="KW-0436">Ligase</keyword>
<comment type="catalytic activity">
    <reaction evidence="18">
        <text>(6S)-5,6,7,8-tetrahydrofolyl-(gamma-L-Glu)(n) + L-glutamate + ATP = (6S)-5,6,7,8-tetrahydrofolyl-(gamma-L-Glu)(n+1) + ADP + phosphate + H(+)</text>
        <dbReference type="Rhea" id="RHEA:10580"/>
        <dbReference type="Rhea" id="RHEA-COMP:14738"/>
        <dbReference type="Rhea" id="RHEA-COMP:14740"/>
        <dbReference type="ChEBI" id="CHEBI:15378"/>
        <dbReference type="ChEBI" id="CHEBI:29985"/>
        <dbReference type="ChEBI" id="CHEBI:30616"/>
        <dbReference type="ChEBI" id="CHEBI:43474"/>
        <dbReference type="ChEBI" id="CHEBI:141005"/>
        <dbReference type="ChEBI" id="CHEBI:456216"/>
        <dbReference type="EC" id="6.3.2.17"/>
    </reaction>
</comment>
<comment type="pathway">
    <text evidence="3">Cofactor biosynthesis; tetrahydrofolate biosynthesis; 7,8-dihydrofolate from 2-amino-4-hydroxy-6-hydroxymethyl-7,8-dihydropteridine diphosphate and 4-aminobenzoate: step 2/2.</text>
</comment>
<comment type="catalytic activity">
    <reaction evidence="20">
        <text>(6R)-5,10-methylenetetrahydrofolyl-(gamma-L-Glu)(n) + L-glutamate + ATP = (6R)-5,10-methylenetetrahydrofolyl-(gamma-L-Glu)(n+1) + ADP + phosphate + H(+)</text>
        <dbReference type="Rhea" id="RHEA:51912"/>
        <dbReference type="Rhea" id="RHEA-COMP:13257"/>
        <dbReference type="Rhea" id="RHEA-COMP:13258"/>
        <dbReference type="ChEBI" id="CHEBI:15378"/>
        <dbReference type="ChEBI" id="CHEBI:29985"/>
        <dbReference type="ChEBI" id="CHEBI:30616"/>
        <dbReference type="ChEBI" id="CHEBI:43474"/>
        <dbReference type="ChEBI" id="CHEBI:136572"/>
        <dbReference type="ChEBI" id="CHEBI:456216"/>
        <dbReference type="EC" id="6.3.2.17"/>
    </reaction>
</comment>
<dbReference type="GO" id="GO:0008841">
    <property type="term" value="F:dihydrofolate synthase activity"/>
    <property type="evidence" value="ECO:0007669"/>
    <property type="project" value="UniProtKB-EC"/>
</dbReference>
<sequence length="407" mass="46221">MQTYEEILDWLYTQVSNYQNVGKSAYKPGFENILKLCKILEDPQTKFKSIHIAGTNGKGSVSNMTASILKKAGYKVGLFTSPHLKNFTERIRVDGKECPAEFVYNFLINIRNYFTKDFNPSFFELTTAMSFSYFAKEKVDIAVIEAGIGGRLDSTNIITPEVCAITSISMDHVDLLGDTIEKITMEKAGIIKSGIPLVIGEEKEEVKNLLIHIAQERNSEYVDATKNKIEYSSDLKGIYQEKNKNTVVSIINVLKNKGFAVSVNQIKDGLLRVKDTMNFRGRWEILQKKNPMIVCDTAHNEDGFKQLVEQFKLLQYKKLRIVIGFVKGKDLDKIFSLLPVNAIYYFVKPAIQRGIHPNEYSEKINRYFKTYQKFDSVKEGVEAAKTHSGKEDLIFIGGSNFVVSEIF</sequence>
<feature type="domain" description="Mur ligase central" evidence="24">
    <location>
        <begin position="52"/>
        <end position="263"/>
    </location>
</feature>
<dbReference type="Gene3D" id="3.40.1190.10">
    <property type="entry name" value="Mur-like, catalytic domain"/>
    <property type="match status" value="1"/>
</dbReference>
<evidence type="ECO:0000256" key="17">
    <source>
        <dbReference type="ARBA" id="ARBA00032510"/>
    </source>
</evidence>
<evidence type="ECO:0000256" key="6">
    <source>
        <dbReference type="ARBA" id="ARBA00013023"/>
    </source>
</evidence>
<evidence type="ECO:0000256" key="10">
    <source>
        <dbReference type="ARBA" id="ARBA00022723"/>
    </source>
</evidence>
<keyword evidence="12 22" id="KW-0067">ATP-binding</keyword>
<evidence type="ECO:0000256" key="9">
    <source>
        <dbReference type="ARBA" id="ARBA00022598"/>
    </source>
</evidence>
<evidence type="ECO:0000256" key="18">
    <source>
        <dbReference type="ARBA" id="ARBA00047493"/>
    </source>
</evidence>
<comment type="similarity">
    <text evidence="5 22">Belongs to the folylpolyglutamate synthase family.</text>
</comment>
<feature type="domain" description="Mur ligase C-terminal" evidence="23">
    <location>
        <begin position="281"/>
        <end position="399"/>
    </location>
</feature>
<dbReference type="GO" id="GO:0046872">
    <property type="term" value="F:metal ion binding"/>
    <property type="evidence" value="ECO:0007669"/>
    <property type="project" value="UniProtKB-KW"/>
</dbReference>
<dbReference type="EC" id="6.3.2.17" evidence="7"/>
<evidence type="ECO:0000256" key="14">
    <source>
        <dbReference type="ARBA" id="ARBA00022909"/>
    </source>
</evidence>
<dbReference type="PANTHER" id="PTHR11136:SF0">
    <property type="entry name" value="DIHYDROFOLATE SYNTHETASE-RELATED"/>
    <property type="match status" value="1"/>
</dbReference>
<evidence type="ECO:0000256" key="4">
    <source>
        <dbReference type="ARBA" id="ARBA00005150"/>
    </source>
</evidence>
<dbReference type="InterPro" id="IPR036565">
    <property type="entry name" value="Mur-like_cat_sf"/>
</dbReference>
<dbReference type="Pfam" id="PF08245">
    <property type="entry name" value="Mur_ligase_M"/>
    <property type="match status" value="1"/>
</dbReference>
<evidence type="ECO:0000256" key="13">
    <source>
        <dbReference type="ARBA" id="ARBA00022842"/>
    </source>
</evidence>
<accession>A0A0X3AM12</accession>
<dbReference type="PANTHER" id="PTHR11136">
    <property type="entry name" value="FOLYLPOLYGLUTAMATE SYNTHASE-RELATED"/>
    <property type="match status" value="1"/>
</dbReference>
<evidence type="ECO:0000256" key="7">
    <source>
        <dbReference type="ARBA" id="ARBA00013025"/>
    </source>
</evidence>
<dbReference type="RefSeq" id="WP_055424645.1">
    <property type="nucleotide sequence ID" value="NZ_FCOR01000001.1"/>
</dbReference>
<evidence type="ECO:0000256" key="16">
    <source>
        <dbReference type="ARBA" id="ARBA00030592"/>
    </source>
</evidence>